<keyword evidence="5 12" id="KW-1093">Inhibition of host IRF7 by virus</keyword>
<protein>
    <recommendedName>
        <fullName evidence="12">Non-structural protein 1</fullName>
        <shortName evidence="12">NSP1</shortName>
    </recommendedName>
    <alternativeName>
        <fullName evidence="12">NCVP2</fullName>
    </alternativeName>
    <alternativeName>
        <fullName evidence="12">Non-structural RNA-binding protein 53</fullName>
        <shortName evidence="12">NS53</shortName>
    </alternativeName>
</protein>
<evidence type="ECO:0000256" key="8">
    <source>
        <dbReference type="ARBA" id="ARBA00023111"/>
    </source>
</evidence>
<dbReference type="InterPro" id="IPR002148">
    <property type="entry name" value="Rotavirus_NSP1"/>
</dbReference>
<comment type="subunit">
    <text evidence="12">Interacts (via C-terminus) with host IRF3; this interaction leads to IRF3 degradation. Interacts with host IRF7; this interaction leads to IRF7 degradation. Interacts with host CUL1 and CUL3.</text>
</comment>
<evidence type="ECO:0000256" key="11">
    <source>
        <dbReference type="ARBA" id="ARBA00023280"/>
    </source>
</evidence>
<keyword evidence="3 12" id="KW-1090">Inhibition of host innate immune response by virus</keyword>
<dbReference type="EMBL" id="KP988019">
    <property type="protein sequence ID" value="ALE20412.1"/>
    <property type="molecule type" value="Genomic_RNA"/>
</dbReference>
<dbReference type="GO" id="GO:0046872">
    <property type="term" value="F:metal ion binding"/>
    <property type="evidence" value="ECO:0007669"/>
    <property type="project" value="UniProtKB-UniRule"/>
</dbReference>
<keyword evidence="2 12" id="KW-0945">Host-virus interaction</keyword>
<sequence length="393" mass="46386">MASSYREMLYWFGKNVDRKLPCVNTNGWRKQRSRKDGICLNCLDECRLYACDVCGIKHKCENCIVSECFLDAKNEFNIRRWASFDDEPSQMVLFELWIMYKDYFMTKFNYRYSTQAKILNMNKNQKFQLNEGRKKALSVPITAQYLKFKLFGKVHIQFGTILTTKIQPWLQVSELKIGYLQSLNVERCAELIITRGIFTTNVIKAACIKEIECRRPISESDYVVEAYLEKQDNEWKFAATVGKHKIPVTQKLVMEYFMKSLNIELFYYAHSRCHPLSSCPRWNQGLRVFHVSTLDIVFRRQFMNEVVEWFELFSQYTGSHYEFITDCVRDKVTIVAFRKEIEEYIKCGKKITLNSVVPEEHAAYRYILTLRKSLMLAIDLALFRVKSQSMGVL</sequence>
<keyword evidence="11 12" id="KW-0899">Viral immunoevasion</keyword>
<keyword evidence="8 12" id="KW-1037">Host cytoskeleton</keyword>
<organism evidence="13 14">
    <name type="scientific">Rotavirus C</name>
    <dbReference type="NCBI Taxonomy" id="36427"/>
    <lineage>
        <taxon>Viruses</taxon>
        <taxon>Riboviria</taxon>
        <taxon>Orthornavirae</taxon>
        <taxon>Duplornaviricota</taxon>
        <taxon>Resentoviricetes</taxon>
        <taxon>Reovirales</taxon>
        <taxon>Sedoreoviridae</taxon>
        <taxon>Rotavirus</taxon>
        <taxon>Rotavirus tritogastroenteritidis</taxon>
    </lineage>
</organism>
<dbReference type="HAMAP" id="MF_04088">
    <property type="entry name" value="ROTA_NSP1"/>
    <property type="match status" value="1"/>
</dbReference>
<keyword evidence="1 12" id="KW-1113">Inhibition of host RLR pathway by virus</keyword>
<dbReference type="Proteomes" id="UP000162063">
    <property type="component" value="Genome"/>
</dbReference>
<reference evidence="13 14" key="1">
    <citation type="submission" date="2015-03" db="EMBL/GenBank/DDBJ databases">
        <title>Identification and characterization of a canine rotavirus C.</title>
        <authorList>
            <person name="Marton S."/>
            <person name="Mihalov-Kovacs E."/>
            <person name="Doro R."/>
            <person name="Csata T."/>
            <person name="Feher E."/>
            <person name="Matthijnssens J."/>
            <person name="Martella V."/>
            <person name="Banyai K."/>
        </authorList>
    </citation>
    <scope>NUCLEOTIDE SEQUENCE [LARGE SCALE GENOMIC DNA]</scope>
    <source>
        <strain evidence="13">RVC/Dog-wt/HUN/174/2012/G10P8</strain>
    </source>
</reference>
<accession>A0A0M4MAM5</accession>
<evidence type="ECO:0000256" key="6">
    <source>
        <dbReference type="ARBA" id="ARBA00022884"/>
    </source>
</evidence>
<evidence type="ECO:0000313" key="13">
    <source>
        <dbReference type="EMBL" id="ALE20412.1"/>
    </source>
</evidence>
<evidence type="ECO:0000256" key="5">
    <source>
        <dbReference type="ARBA" id="ARBA00022811"/>
    </source>
</evidence>
<evidence type="ECO:0000256" key="1">
    <source>
        <dbReference type="ARBA" id="ARBA00022482"/>
    </source>
</evidence>
<evidence type="ECO:0000256" key="7">
    <source>
        <dbReference type="ARBA" id="ARBA00022931"/>
    </source>
</evidence>
<dbReference type="Pfam" id="PF00981">
    <property type="entry name" value="Rota_NS53"/>
    <property type="match status" value="1"/>
</dbReference>
<dbReference type="GO" id="GO:0003723">
    <property type="term" value="F:RNA binding"/>
    <property type="evidence" value="ECO:0007669"/>
    <property type="project" value="UniProtKB-UniRule"/>
</dbReference>
<comment type="domain">
    <text evidence="12">The integrity of the zinc-binding domain in NSP1 is important for degradation of host IRF3.</text>
</comment>
<evidence type="ECO:0000256" key="2">
    <source>
        <dbReference type="ARBA" id="ARBA00022581"/>
    </source>
</evidence>
<keyword evidence="9 12" id="KW-1035">Host cytoplasm</keyword>
<evidence type="ECO:0000256" key="10">
    <source>
        <dbReference type="ARBA" id="ARBA00023258"/>
    </source>
</evidence>
<keyword evidence="10 12" id="KW-0922">Interferon antiviral system evasion</keyword>
<dbReference type="GO" id="GO:0044163">
    <property type="term" value="C:host cytoskeleton"/>
    <property type="evidence" value="ECO:0007669"/>
    <property type="project" value="UniProtKB-SubCell"/>
</dbReference>
<name>A0A0M4MAM5_9REOV</name>
<keyword evidence="4 12" id="KW-0479">Metal-binding</keyword>
<keyword evidence="6 12" id="KW-0694">RNA-binding</keyword>
<evidence type="ECO:0000256" key="4">
    <source>
        <dbReference type="ARBA" id="ARBA00022723"/>
    </source>
</evidence>
<evidence type="ECO:0000256" key="3">
    <source>
        <dbReference type="ARBA" id="ARBA00022632"/>
    </source>
</evidence>
<proteinExistence type="inferred from homology"/>
<evidence type="ECO:0000313" key="14">
    <source>
        <dbReference type="Proteomes" id="UP000162063"/>
    </source>
</evidence>
<evidence type="ECO:0000256" key="12">
    <source>
        <dbReference type="HAMAP-Rule" id="MF_04088"/>
    </source>
</evidence>
<dbReference type="GO" id="GO:0030430">
    <property type="term" value="C:host cell cytoplasm"/>
    <property type="evidence" value="ECO:0007669"/>
    <property type="project" value="UniProtKB-UniRule"/>
</dbReference>
<dbReference type="GO" id="GO:0039548">
    <property type="term" value="P:symbiont-mediated suppression of host cytoplasmic pattern recognition receptor signaling pathway via inhibition of IRF3 activity"/>
    <property type="evidence" value="ECO:0007669"/>
    <property type="project" value="UniProtKB-UniRule"/>
</dbReference>
<comment type="subcellular location">
    <subcellularLocation>
        <location evidence="12">Host cytoplasm</location>
        <location evidence="12">Host cytoskeleton</location>
    </subcellularLocation>
</comment>
<comment type="function">
    <text evidence="12">Plays a role in the inhibition of host innate immunity by inducing the degradation of key host factors required to activate interferon production such as IRF3, IRF5 or IRF7. Associates with components of cullin RING ligases (CRLs) including CUL1 or CUL3, which are essential multisubunit ubiquitination complexes, to modulate their activities.</text>
</comment>
<keyword evidence="7 12" id="KW-1092">Inhibition of host IRF3 by virus</keyword>
<dbReference type="GO" id="GO:0039557">
    <property type="term" value="P:symbiont-mediated suppression of host cytoplasmic pattern recognition receptor signaling pathway via inhibition of IRF7 activity"/>
    <property type="evidence" value="ECO:0007669"/>
    <property type="project" value="UniProtKB-UniRule"/>
</dbReference>
<evidence type="ECO:0000256" key="9">
    <source>
        <dbReference type="ARBA" id="ARBA00023200"/>
    </source>
</evidence>
<feature type="region of interest" description="Interaction with host IRF3" evidence="12">
    <location>
        <begin position="267"/>
        <end position="393"/>
    </location>
</feature>
<comment type="caution">
    <text evidence="12">Lacks conserved residue(s) required for the propagation of feature annotation.</text>
</comment>
<comment type="similarity">
    <text evidence="12">Belongs to the rotavirus NSP1 family.</text>
</comment>